<keyword evidence="3" id="KW-1185">Reference proteome</keyword>
<gene>
    <name evidence="2" type="ORF">SAMN05428953_101124</name>
</gene>
<evidence type="ECO:0000313" key="3">
    <source>
        <dbReference type="Proteomes" id="UP000198894"/>
    </source>
</evidence>
<dbReference type="EMBL" id="FNEE01000001">
    <property type="protein sequence ID" value="SDI08381.1"/>
    <property type="molecule type" value="Genomic_DNA"/>
</dbReference>
<sequence>MALPEPEIVLGGGNVNVGVVRVGDTVRRAMSRSSPAIHRLLLHLESKAFNGSPRFLGIDGQQREILSYLHGEVGVHPRIWETDEALFSAAGLLRRYHDATKDFLILESDDWTFSYQDRRRHEVICHNDFAPYNFVFSARIPYAVIDFDLAGPGPRLRDVAYAAYWMTPLCFSAPEIKPYTEADVANSSRRLIRFCAHYGVPIDQALLDMVMEVLVDMGDEERVRAGLGAQAADRLRLGGHFEHWRREAEAFALNRGRIEGAIART</sequence>
<dbReference type="Proteomes" id="UP000198894">
    <property type="component" value="Unassembled WGS sequence"/>
</dbReference>
<feature type="domain" description="Aminoglycoside phosphotransferase" evidence="1">
    <location>
        <begin position="116"/>
        <end position="168"/>
    </location>
</feature>
<keyword evidence="2" id="KW-0808">Transferase</keyword>
<dbReference type="AlphaFoldDB" id="A0A1G8HPH0"/>
<accession>A0A1G8HPH0</accession>
<dbReference type="InterPro" id="IPR002575">
    <property type="entry name" value="Aminoglycoside_PTrfase"/>
</dbReference>
<reference evidence="3" key="1">
    <citation type="submission" date="2016-10" db="EMBL/GenBank/DDBJ databases">
        <authorList>
            <person name="Varghese N."/>
            <person name="Submissions S."/>
        </authorList>
    </citation>
    <scope>NUCLEOTIDE SEQUENCE [LARGE SCALE GENOMIC DNA]</scope>
    <source>
        <strain evidence="3">CGMCC 1.11022</strain>
    </source>
</reference>
<name>A0A1G8HPH0_9HYPH</name>
<dbReference type="Gene3D" id="3.90.1200.10">
    <property type="match status" value="1"/>
</dbReference>
<evidence type="ECO:0000259" key="1">
    <source>
        <dbReference type="Pfam" id="PF01636"/>
    </source>
</evidence>
<dbReference type="SUPFAM" id="SSF56112">
    <property type="entry name" value="Protein kinase-like (PK-like)"/>
    <property type="match status" value="1"/>
</dbReference>
<protein>
    <submittedName>
        <fullName evidence="2">Phosphotransferase enzyme family protein</fullName>
    </submittedName>
</protein>
<organism evidence="2 3">
    <name type="scientific">Mesorhizobium muleiense</name>
    <dbReference type="NCBI Taxonomy" id="1004279"/>
    <lineage>
        <taxon>Bacteria</taxon>
        <taxon>Pseudomonadati</taxon>
        <taxon>Pseudomonadota</taxon>
        <taxon>Alphaproteobacteria</taxon>
        <taxon>Hyphomicrobiales</taxon>
        <taxon>Phyllobacteriaceae</taxon>
        <taxon>Mesorhizobium</taxon>
    </lineage>
</organism>
<dbReference type="InterPro" id="IPR011009">
    <property type="entry name" value="Kinase-like_dom_sf"/>
</dbReference>
<dbReference type="RefSeq" id="WP_167366275.1">
    <property type="nucleotide sequence ID" value="NZ_FNEE01000001.1"/>
</dbReference>
<evidence type="ECO:0000313" key="2">
    <source>
        <dbReference type="EMBL" id="SDI08381.1"/>
    </source>
</evidence>
<dbReference type="Pfam" id="PF01636">
    <property type="entry name" value="APH"/>
    <property type="match status" value="1"/>
</dbReference>
<dbReference type="GO" id="GO:0016740">
    <property type="term" value="F:transferase activity"/>
    <property type="evidence" value="ECO:0007669"/>
    <property type="project" value="UniProtKB-KW"/>
</dbReference>
<proteinExistence type="predicted"/>